<dbReference type="InterPro" id="IPR000008">
    <property type="entry name" value="C2_dom"/>
</dbReference>
<evidence type="ECO:0000259" key="4">
    <source>
        <dbReference type="PROSITE" id="PS50003"/>
    </source>
</evidence>
<dbReference type="InterPro" id="IPR011993">
    <property type="entry name" value="PH-like_dom_sf"/>
</dbReference>
<dbReference type="InterPro" id="IPR036388">
    <property type="entry name" value="WH-like_DNA-bd_sf"/>
</dbReference>
<dbReference type="InterPro" id="IPR035892">
    <property type="entry name" value="C2_domain_sf"/>
</dbReference>
<dbReference type="InterPro" id="IPR001849">
    <property type="entry name" value="PH_domain"/>
</dbReference>
<evidence type="ECO:0000313" key="7">
    <source>
        <dbReference type="Proteomes" id="UP000481153"/>
    </source>
</evidence>
<feature type="domain" description="C2" evidence="5">
    <location>
        <begin position="2185"/>
        <end position="2312"/>
    </location>
</feature>
<dbReference type="PROSITE" id="PS50004">
    <property type="entry name" value="C2"/>
    <property type="match status" value="4"/>
</dbReference>
<dbReference type="SMART" id="SM00239">
    <property type="entry name" value="C2"/>
    <property type="match status" value="6"/>
</dbReference>
<feature type="compositionally biased region" description="Acidic residues" evidence="3">
    <location>
        <begin position="4841"/>
        <end position="4850"/>
    </location>
</feature>
<feature type="region of interest" description="Disordered" evidence="3">
    <location>
        <begin position="1232"/>
        <end position="1258"/>
    </location>
</feature>
<organism evidence="6 7">
    <name type="scientific">Aphanomyces euteiches</name>
    <dbReference type="NCBI Taxonomy" id="100861"/>
    <lineage>
        <taxon>Eukaryota</taxon>
        <taxon>Sar</taxon>
        <taxon>Stramenopiles</taxon>
        <taxon>Oomycota</taxon>
        <taxon>Saprolegniomycetes</taxon>
        <taxon>Saprolegniales</taxon>
        <taxon>Verrucalvaceae</taxon>
        <taxon>Aphanomyces</taxon>
    </lineage>
</organism>
<dbReference type="CDD" id="cd00030">
    <property type="entry name" value="C2"/>
    <property type="match status" value="4"/>
</dbReference>
<dbReference type="PROSITE" id="PS50003">
    <property type="entry name" value="PH_DOMAIN"/>
    <property type="match status" value="1"/>
</dbReference>
<evidence type="ECO:0000313" key="6">
    <source>
        <dbReference type="EMBL" id="KAF0728894.1"/>
    </source>
</evidence>
<keyword evidence="7" id="KW-1185">Reference proteome</keyword>
<feature type="domain" description="C2" evidence="5">
    <location>
        <begin position="673"/>
        <end position="815"/>
    </location>
</feature>
<evidence type="ECO:0000256" key="3">
    <source>
        <dbReference type="SAM" id="MobiDB-lite"/>
    </source>
</evidence>
<keyword evidence="2" id="KW-0106">Calcium</keyword>
<sequence length="5000" mass="562548">MSTVPTVLREGYLTKRSQSSALVTNWRKRYFRLVPGELLYFETIADLEPRRRIPLGLDTVVSLNNDQGYTMCFSIKSTPTSETFYVQAATEGEKKAWVDALYEASRFTKDVVQKGPMLEPPTPPARPRDLHKEAQSANIILNVKVVQAKGLIAADTRGTSDPYCVVTLLDKNGFPIKHTSQKTKVIDRELSPVWNCDMRFGDKIDLSIVSAIRFEVIDHDHFSSDDPIGVVTVPLGFFKMSVASAISSETIDHWFHIDPPVSGARPTTHLLNFGQNEKQLDERDHGELHLVMNMKGEDLPDFFRKLETRASSPTRHQLSTSLDETDNRLEVTVLAARDLVYVDPKDLSQEGQPSLAVNPMCEITILDGKTHAAMKNELFRTVVQFRTRSPVFPDANFICGRTSDIDRAGFLKVTLYHVENAKQTIPIGSVEVDLNTVSAYKVGKWYTLLSHGTPPQEAGEVQLKLSLVGETRGEKLQREETKRAINAAANAKSLEQSELESAQFLMLQSMRDLDGARVACAEKGYQVRHPKFYGVNGYLHAAHSQLIQANKRHQTPEDVFQNRGHIEGYALLDIKVVGVHNLQLGDRMNQPGMGSYARIDLEPSTAVMQAKRMYKPYLTAKKKPAVKAVQSQRVVQHDSEGREINMNVGAVRQAIWGKTPLAAEVSPSRQRISRNESRQEHAPAMIEDRPYLRVRVVSGHSLIAGDMNGYSDPYCTLFLTNAQDAPFELEKKRTAVVSKTLNPVWKHEEFTFGHVSVFFLQLMHLFPSKAIDLNQAKSLLVHVKDHNNIGKSTPLGRVEIPIQDLCQGSATTTSIHSVSMTKRYPLTPEPWMKKQNLHLGELCLETEVKGNATVLAKLLVRQNQMLSSMTSAVSLAGSDTGTVQDIQSMEEEEMIYQEGQIVRTTSVPGNDPQWVSDRFQLQLSYPGLLAENVVQTKYRSEGFEYDVCVQVVCGRNLISCDRNAEADPFFTITPVYASGDVLHAAKRQSLTVYESRNPVWPNQEFILGSTFDITQLSHISVHFYDRDWGDLDTSLLKKLGNPLEVHNTVAVPRSQLLKITPWGDLDPTNNFDILEYDQKVLAFRKCGDGGNYFPARVRHYTPFPTDTYQVLFEDSLDSITKIRKLMSYDARGEIAYVRGDGTVDVKLIGEKGEYVSRVPIRTLKPVKNFNDCVETTKPIVATSASSKWEQVTVQVLSLTEFPLPTPTTRPAVVVTLITAQNHTDQANKLGELTTTVAPQSPKKSPRSRLSRKNTSTAPPSQTVWTYVVPYGTASSLSNVPELVLDKALLDVSTAIVLRIVDQGEADAPTLDQPCLGLAKIELAACSEGVVNWNLKIIAVDGRPYNKFYGTVHAQTTSTPRTVDDDVIDAGDNHIVPKRKATRGVAEWYEELVEKEKRMAAFNWKSLWEPALVMEYTYLERRQALRNALTARQNRQVDNLGHALNAIYRHVLGAINEIALFDEYEGLSREDMVKFSAVHTVSANPDSEWLNRRINEMNVHVRKKIVVDLEMQLLAIAGCTSPPELPLPDADLDTWLELRKARQAALTSLGDFLPLERGLLLKYAACVSGEGIVSWILRHPSVLWQDEWINFAWNELDDENSKLNWRDPELKQNPEAMQAPEGREHAAVWLKALFDAGFIESVSEKRDFADKGDRYYRMHVLEFERLHIRERDSMAPLDVVKEVDCDTSEGELFCKRLSDHAAGFLGTLNAISTLIGATTETLETVTRIKVPNVSISTVSQSLGVPDDKLWQWRYCIFRPETKYIYFYDSVHSTNATLVVDLSAAETIVTYSNPKTLGPDCFEIRHPVFLAPHPSTMKLIRMTETELEQSFLSKLDFKTKVEIKAQDAQVWMQAMLTAGVKVSLEKKQKVLLPRLNSAVLQAKCIEYSLNFTSNDLESSFQHLMNRVFGHDRMAPRSSEKKTKELRARIRAELKKAGAEGIPIVAKYGRSNQFDPAPADPRKYTPGYEYAARIVAIRTPFTEASYPVKKQYLIESAPIRMKALLQRYKITTRSSWLEQPVAIRDLFLLYDVEYNNNSETVIEKNMLREDFHTMEGDLDPSKVRDKCLDANLTFRPTDLEGCVTHFTAATDGETPMGCFKIQLQSLSEQREIDWWYKLAPERGMLQRRELGTVRVRVAMRKHDKKTTLGSTPLPPPLAQQVEKAIILQSKASNVDTNWFNRLKKTISSPSSSPIKVKAKPPVLTVIQVDILEGRKLIISDIRTSDPYVVVLLVNLNDDEKPCGKTDIVPSTLNPKWKNQQFTLGKTGETNLHDKKALVLRVFDHDTYSANDPMGYLKLEFGKDDRGYVRKVKLHHSGPRGEATSTILDLSKDGEVEIFERLLRDTKAGQSAWAKAKGNTEEDGVLGRLRFKLKLTHSDYIGDKLVKADQSVQQNVASPVNHLTRYAAEITLAHAEEKDLDAFTWALVPRTSEGHIVFYDTKAEQMSHDSKKTLRETMNLPLLCGLTYDVTRVATYDVVLHHNEKALSYLGKWELYPSMDSDEVVVECSCTEKGNSSVVHVKLLVSFIGLNRAEYIKRVLAETYQQAGLDFDVRSVAAGETAEEFLWHVCRVNVSPGHSVGELLLAQLSKMHASSKLHWKYTPKLLIFVLHHVLPKDRLHYNHTVPLDDLLKRWSKLVSFVAEAKAQITGRLHGELTPRLICTLASLCDWTDEPEVTIESRAPLTELHVGDHVQAMVPTTKTIHVGCLVDVCVTRPDGSNHFYPGLVLKEQLELGSIDVLFATRLVASQTPIAEKYLPPLQAGDVVYAGDSTIFHELREGTILEHNIDRAPECYQVTSNAGRADVASSSTSSWYRREQLASVMRGVPISNVLPQFLPEEFVRVRLDDGKVFKTAKITSAHGDSTYSVQFLEGGDVLNEAHIPRERLTPAAATTLVPGVISGVGDTPSYDIIMDNLWTVASGIPRESIRPAFESWSTDLYKLCSVYVVGLPLGPPGDIATSLTLLWNDTNVIQTILEVPSDVATVGFRSGPRDHIVPLLEWADTSAPPKIHGKYHGFTHGTKFVDVDKRKVMHLKNTPQDQVPWTRIVAVTVAPEPYVSIRGAINVTGANSKAFKALLDQWKSQLLAPSLVHVVNDIVQTNLPWTRAMQSIRIASISPSINGKAVKDVTMTLLGSIDAAYVSTSKPIKGVKAHHLTLHANFEVLVPLASGHTAVEAALMALDQAKTMVNSLTAPRRLVYTNSKDRVSWSSDGYTLGDPLPDGALEMKVLNQELHGAPTVQLALKPLEDVKLSIATNDGATYDVTLLEKDLREECQLRHDLLPLCPAIVLNKPDNERCNVQFVDDKDAVPHSVALNDIRLDNLTVEVLSARDLYTTLGRDGKRLEEDIVVKVYLMTNEVPPNGGRNKLGYLVNSDGAVLRDLSDIEYPKSTTTSTVKSKQPDWTKSQKATKFFFGHPTVNLAHMSMLALEVVSVTTGRTIGIHTTPISTLVAQETMRTEVLFVKGDPLNKEPQGNITFRVCRETQVKEGSKVLARLGSARDKWILSPMELLTYSMKFKTRHAERGLTDKLANVLIPNNAIEQEKEIQKLLQLVRLLSTQAALKPAYHTKPQSEGHRRSLVIHQDMPVPASLSQVEAKHVFAAGLATAETVMELVCRHFINSEGLNMSKVQSRGSSNRTRRRKWSADYADDEPTDVADADVEQRTPFEVATDRLRSTLFKLYGVCTRKLLPKLDEMADMSVAPVVPIEKAQDLLTFFEEEVEDLDHEDFETFDRLQKRTRVIQLTQLLGDFMRAYIKISILLDQDGKSSPGRGNELIGVANIPLVDLIDRKEHNHQYMLHIDQIVRDPRNINLTGFERVLRRGTVHVRTKLTFSEVSLLETAITLLKEYKAKYIYQYEVARRRVNAAVVPAQRRRWQTLLGYLDALKAQAAGKLHWETTPTLLEHVWDIFLSHKRQIPTYLINFGPQIHMYREVVVKVHTRWVNLQPKLNELLEIQSEPQIHATRTPQLLAEVEAEIEGLDVLRNTAWLQVQGKWLALEAALEELVQMKERNRLHMGHAPLLLNFVAQNCSKGLNERHADAVSTVQFRWVALTKHDGPINELRLMDTHGLHWRRTYDLLRLLDEQCEGFSEVDELAYTAVKARWTQVETWLNDFFDMQMAHKIHCQEAPLALRKFNLIKDNHQVIGVDKTSVATKAHDECAVEGLLEWYAQEEARRELIRLPYHRITTDVERSNWLKFSENGRDSRLLITKQEMQFTPENVRAALIDRGVIPKSMPVSQAQKIHATTGVWPRAVVEEIDEIERLVEQNLPLPNPERVVELHAVLEDLGKGDIVWKVKHCVNQNVELVVPEVFTDLLYELKKRFLATTELEDLVKGLMNAMQKEHLTRLNIPVPANASYAKVCSIMVANQVKEIPLPTKTSEIQDLLVARNMDKKGDPVFSRGVRVNTHVLGMTKENGQLGIVDSHVEALRKQLLMEAIRKRNSLIKTFPVPSPALEMEMADVVELDMSGDYMVLVHRFHDWLVHEAYCIKLAGYVALDRCARALVQAKRDQVVTKEDMAVALLPLKVRLPLEAFTREELLAASRSNPGKIKPPSDKIAKICPVAENAKAMAYYAALRTTALAYQKHSSFGVRFDPASQKAVDALDIDLKFDNVTSTALPQDRSKLTLGNMMAAWLLGCDDTPLKLRNVQSPYYMQRLRWASAAFAIRHRWWQIGVGWCDSSQAGVGVKVLLDELLVMSGENKMHMLNAEHLLKEINSKCYQLRLRENDALQSILWRYNDNMALLEELVQHAERCINNRKLHSERTPELLHLIQQHCVVPKGLSTRHSEAYSVVTKHWLPHSRQLEELVQMHKEGTFSIHRTPELLEAMASHTEGLAGTTEAAKPVDDSNNEPLDEESENKLAEWRKGSRKSIMNEVEPGVHLDTSTLELNIPQEEDWKSLAVDPKPKPEVSPFKRSVTWSFAEAQGGNDQVRDPTLVLDPSNPVDIPINQLSSKHPQVKRSMSEEISTLLKEPTKWLMCGAPPPAPVAQERIPPSKFFPVQVVQEDD</sequence>
<comment type="caution">
    <text evidence="6">The sequence shown here is derived from an EMBL/GenBank/DDBJ whole genome shotgun (WGS) entry which is preliminary data.</text>
</comment>
<dbReference type="Gene3D" id="2.30.29.30">
    <property type="entry name" value="Pleckstrin-homology domain (PH domain)/Phosphotyrosine-binding domain (PTB)"/>
    <property type="match status" value="1"/>
</dbReference>
<dbReference type="CDD" id="cd00821">
    <property type="entry name" value="PH"/>
    <property type="match status" value="1"/>
</dbReference>
<dbReference type="Proteomes" id="UP000481153">
    <property type="component" value="Unassembled WGS sequence"/>
</dbReference>
<dbReference type="Pfam" id="PF00169">
    <property type="entry name" value="PH"/>
    <property type="match status" value="1"/>
</dbReference>
<dbReference type="EMBL" id="VJMJ01000172">
    <property type="protein sequence ID" value="KAF0728894.1"/>
    <property type="molecule type" value="Genomic_DNA"/>
</dbReference>
<evidence type="ECO:0000256" key="2">
    <source>
        <dbReference type="ARBA" id="ARBA00022837"/>
    </source>
</evidence>
<dbReference type="PANTHER" id="PTHR45911">
    <property type="entry name" value="C2 DOMAIN-CONTAINING PROTEIN"/>
    <property type="match status" value="1"/>
</dbReference>
<feature type="region of interest" description="Disordered" evidence="3">
    <location>
        <begin position="3622"/>
        <end position="3642"/>
    </location>
</feature>
<protein>
    <recommendedName>
        <fullName evidence="8">Calmodulin</fullName>
    </recommendedName>
</protein>
<feature type="domain" description="C2" evidence="5">
    <location>
        <begin position="312"/>
        <end position="450"/>
    </location>
</feature>
<gene>
    <name evidence="6" type="ORF">Ae201684_013463</name>
</gene>
<feature type="region of interest" description="Disordered" evidence="3">
    <location>
        <begin position="4830"/>
        <end position="4854"/>
    </location>
</feature>
<dbReference type="SUPFAM" id="SSF50729">
    <property type="entry name" value="PH domain-like"/>
    <property type="match status" value="1"/>
</dbReference>
<dbReference type="Pfam" id="PF00168">
    <property type="entry name" value="C2"/>
    <property type="match status" value="5"/>
</dbReference>
<dbReference type="GO" id="GO:0016020">
    <property type="term" value="C:membrane"/>
    <property type="evidence" value="ECO:0007669"/>
    <property type="project" value="TreeGrafter"/>
</dbReference>
<proteinExistence type="predicted"/>
<dbReference type="VEuPathDB" id="FungiDB:AeMF1_014802"/>
<reference evidence="6 7" key="1">
    <citation type="submission" date="2019-07" db="EMBL/GenBank/DDBJ databases">
        <title>Genomics analysis of Aphanomyces spp. identifies a new class of oomycete effector associated with host adaptation.</title>
        <authorList>
            <person name="Gaulin E."/>
        </authorList>
    </citation>
    <scope>NUCLEOTIDE SEQUENCE [LARGE SCALE GENOMIC DNA]</scope>
    <source>
        <strain evidence="6 7">ATCC 201684</strain>
    </source>
</reference>
<dbReference type="SMART" id="SM00233">
    <property type="entry name" value="PH"/>
    <property type="match status" value="2"/>
</dbReference>
<feature type="domain" description="PH" evidence="4">
    <location>
        <begin position="6"/>
        <end position="106"/>
    </location>
</feature>
<feature type="domain" description="C2" evidence="5">
    <location>
        <begin position="119"/>
        <end position="255"/>
    </location>
</feature>
<dbReference type="PANTHER" id="PTHR45911:SF4">
    <property type="entry name" value="MULTIPLE C2 AND TRANSMEMBRANE DOMAIN-CONTAINING PROTEIN"/>
    <property type="match status" value="1"/>
</dbReference>
<evidence type="ECO:0008006" key="8">
    <source>
        <dbReference type="Google" id="ProtNLM"/>
    </source>
</evidence>
<name>A0A6G0WNJ4_9STRA</name>
<accession>A0A6G0WNJ4</accession>
<dbReference type="GO" id="GO:0005509">
    <property type="term" value="F:calcium ion binding"/>
    <property type="evidence" value="ECO:0007669"/>
    <property type="project" value="TreeGrafter"/>
</dbReference>
<evidence type="ECO:0000259" key="5">
    <source>
        <dbReference type="PROSITE" id="PS50004"/>
    </source>
</evidence>
<dbReference type="Gene3D" id="2.60.40.150">
    <property type="entry name" value="C2 domain"/>
    <property type="match status" value="5"/>
</dbReference>
<evidence type="ECO:0000256" key="1">
    <source>
        <dbReference type="ARBA" id="ARBA00022723"/>
    </source>
</evidence>
<dbReference type="Gene3D" id="1.10.10.10">
    <property type="entry name" value="Winged helix-like DNA-binding domain superfamily/Winged helix DNA-binding domain"/>
    <property type="match status" value="1"/>
</dbReference>
<keyword evidence="1" id="KW-0479">Metal-binding</keyword>
<dbReference type="SUPFAM" id="SSF49562">
    <property type="entry name" value="C2 domain (Calcium/lipid-binding domain, CaLB)"/>
    <property type="match status" value="5"/>
</dbReference>